<accession>A0ABT4CH92</accession>
<feature type="region of interest" description="Disordered" evidence="1">
    <location>
        <begin position="180"/>
        <end position="205"/>
    </location>
</feature>
<feature type="region of interest" description="Disordered" evidence="1">
    <location>
        <begin position="24"/>
        <end position="44"/>
    </location>
</feature>
<name>A0ABT4CH92_9ACTN</name>
<evidence type="ECO:0000256" key="1">
    <source>
        <dbReference type="SAM" id="MobiDB-lite"/>
    </source>
</evidence>
<evidence type="ECO:0008006" key="4">
    <source>
        <dbReference type="Google" id="ProtNLM"/>
    </source>
</evidence>
<gene>
    <name evidence="2" type="ORF">NYO98_18680</name>
</gene>
<reference evidence="2" key="1">
    <citation type="submission" date="2022-08" db="EMBL/GenBank/DDBJ databases">
        <title>Genome sequencing of Nocardioides sp. STR2.</title>
        <authorList>
            <person name="So Y."/>
        </authorList>
    </citation>
    <scope>NUCLEOTIDE SEQUENCE</scope>
    <source>
        <strain evidence="2">STR2</strain>
    </source>
</reference>
<keyword evidence="3" id="KW-1185">Reference proteome</keyword>
<comment type="caution">
    <text evidence="2">The sequence shown here is derived from an EMBL/GenBank/DDBJ whole genome shotgun (WGS) entry which is preliminary data.</text>
</comment>
<proteinExistence type="predicted"/>
<organism evidence="2 3">
    <name type="scientific">Nocardioides pini</name>
    <dbReference type="NCBI Taxonomy" id="2975053"/>
    <lineage>
        <taxon>Bacteria</taxon>
        <taxon>Bacillati</taxon>
        <taxon>Actinomycetota</taxon>
        <taxon>Actinomycetes</taxon>
        <taxon>Propionibacteriales</taxon>
        <taxon>Nocardioidaceae</taxon>
        <taxon>Nocardioides</taxon>
    </lineage>
</organism>
<evidence type="ECO:0000313" key="2">
    <source>
        <dbReference type="EMBL" id="MCY4728313.1"/>
    </source>
</evidence>
<dbReference type="PROSITE" id="PS51257">
    <property type="entry name" value="PROKAR_LIPOPROTEIN"/>
    <property type="match status" value="1"/>
</dbReference>
<protein>
    <recommendedName>
        <fullName evidence="4">Lipoprotein</fullName>
    </recommendedName>
</protein>
<dbReference type="Proteomes" id="UP001074726">
    <property type="component" value="Unassembled WGS sequence"/>
</dbReference>
<dbReference type="EMBL" id="JAPPUX010000005">
    <property type="protein sequence ID" value="MCY4728313.1"/>
    <property type="molecule type" value="Genomic_DNA"/>
</dbReference>
<dbReference type="RefSeq" id="WP_268113295.1">
    <property type="nucleotide sequence ID" value="NZ_JAPPUX010000005.1"/>
</dbReference>
<evidence type="ECO:0000313" key="3">
    <source>
        <dbReference type="Proteomes" id="UP001074726"/>
    </source>
</evidence>
<sequence>MKPFSGFSMLTVVAVLITGCGEPDRKAEPTGHAETAPPVSAATPSKVVSATTSECKDKRGDGGPMDLVSASIRMSDSVLVTAELAAPLPRNDTVSVGVLAQSRDYDVSLLVGTWVNGRATEHYVNKVPPDSRDDLPLSGIHDNGRRVTMRFPISAVDDLGDSWRWGAWTNALSEFTDATGGDVDACPGPPAGMGTQRFDPTDRKD</sequence>